<name>A0ACD5XN73_AVESA</name>
<sequence length="413" mass="45096">MQFRSAAAQEPRRAANGPQRRQLREEDRAGGDESAAAVTDKESEAWKNVQDSPKPKAGEPDRPRSNATSSRRLLGPAASCATRERHGDSSSSSPPRCRRARPPRRSSMRYPPSSASRPMSSQAPLCSTYTAAPAASATPSLGRGDETFPQFMEMRRNGADTDMFTFASMLKSIGNSSSLLEGRQVHALILKGAHDSNVNVQNGLISMYARHGEIGESSDISASARVPDLVSWNSLLSGYAQHGYGQEVVEVFERMRRLNVQPDNTTFLMLLAACSHGLVDKGLDYFNLMKTNGFLAEAQQEHYACIVDLLGRAGHLQEAESLVHDMPIEPGVSVYRTLLSACQIHGNLEIAIRVSTRLIELYPRDSSAHVQLSKAFAGDGHWGSAAEVRETMARKGIVKNPAWSCVEDQMQVV</sequence>
<accession>A0ACD5XN73</accession>
<reference evidence="1" key="1">
    <citation type="submission" date="2021-05" db="EMBL/GenBank/DDBJ databases">
        <authorList>
            <person name="Scholz U."/>
            <person name="Mascher M."/>
            <person name="Fiebig A."/>
        </authorList>
    </citation>
    <scope>NUCLEOTIDE SEQUENCE [LARGE SCALE GENOMIC DNA]</scope>
</reference>
<proteinExistence type="predicted"/>
<organism evidence="1 2">
    <name type="scientific">Avena sativa</name>
    <name type="common">Oat</name>
    <dbReference type="NCBI Taxonomy" id="4498"/>
    <lineage>
        <taxon>Eukaryota</taxon>
        <taxon>Viridiplantae</taxon>
        <taxon>Streptophyta</taxon>
        <taxon>Embryophyta</taxon>
        <taxon>Tracheophyta</taxon>
        <taxon>Spermatophyta</taxon>
        <taxon>Magnoliopsida</taxon>
        <taxon>Liliopsida</taxon>
        <taxon>Poales</taxon>
        <taxon>Poaceae</taxon>
        <taxon>BOP clade</taxon>
        <taxon>Pooideae</taxon>
        <taxon>Poodae</taxon>
        <taxon>Poeae</taxon>
        <taxon>Poeae Chloroplast Group 1 (Aveneae type)</taxon>
        <taxon>Aveninae</taxon>
        <taxon>Avena</taxon>
    </lineage>
</organism>
<protein>
    <submittedName>
        <fullName evidence="1">Uncharacterized protein</fullName>
    </submittedName>
</protein>
<evidence type="ECO:0000313" key="1">
    <source>
        <dbReference type="EnsemblPlants" id="AVESA.00010b.r2.5AG0853260.1.CDS"/>
    </source>
</evidence>
<dbReference type="EnsemblPlants" id="AVESA.00010b.r2.5AG0853260.1">
    <property type="protein sequence ID" value="AVESA.00010b.r2.5AG0853260.1.CDS"/>
    <property type="gene ID" value="AVESA.00010b.r2.5AG0853260"/>
</dbReference>
<keyword evidence="2" id="KW-1185">Reference proteome</keyword>
<evidence type="ECO:0000313" key="2">
    <source>
        <dbReference type="Proteomes" id="UP001732700"/>
    </source>
</evidence>
<dbReference type="Proteomes" id="UP001732700">
    <property type="component" value="Chromosome 5A"/>
</dbReference>
<reference evidence="1" key="2">
    <citation type="submission" date="2025-09" db="UniProtKB">
        <authorList>
            <consortium name="EnsemblPlants"/>
        </authorList>
    </citation>
    <scope>IDENTIFICATION</scope>
</reference>